<dbReference type="EMBL" id="CAADFZ010000035">
    <property type="protein sequence ID" value="VFK63645.1"/>
    <property type="molecule type" value="Genomic_DNA"/>
</dbReference>
<feature type="compositionally biased region" description="Basic and acidic residues" evidence="1">
    <location>
        <begin position="1"/>
        <end position="14"/>
    </location>
</feature>
<protein>
    <submittedName>
        <fullName evidence="2">Uncharacterized protein</fullName>
    </submittedName>
</protein>
<evidence type="ECO:0000313" key="3">
    <source>
        <dbReference type="EMBL" id="VFK70879.1"/>
    </source>
</evidence>
<evidence type="ECO:0000256" key="1">
    <source>
        <dbReference type="SAM" id="MobiDB-lite"/>
    </source>
</evidence>
<gene>
    <name evidence="2" type="ORF">BECKUNK1418G_GA0071005_103517</name>
    <name evidence="3" type="ORF">BECKUNK1418H_GA0071006_104117</name>
</gene>
<dbReference type="AlphaFoldDB" id="A0A451AC99"/>
<dbReference type="EMBL" id="CAADGD010000041">
    <property type="protein sequence ID" value="VFK70879.1"/>
    <property type="molecule type" value="Genomic_DNA"/>
</dbReference>
<evidence type="ECO:0000313" key="2">
    <source>
        <dbReference type="EMBL" id="VFK63645.1"/>
    </source>
</evidence>
<accession>A0A451AC99</accession>
<sequence length="61" mass="6897">MLHYLKDLGTHQRPQDMTNRRHLPNFRLSGPSVAVGRPSTLATTLPVGEFEQVVLYCGPHR</sequence>
<name>A0A451AC99_9GAMM</name>
<organism evidence="2">
    <name type="scientific">Candidatus Kentrum sp. UNK</name>
    <dbReference type="NCBI Taxonomy" id="2126344"/>
    <lineage>
        <taxon>Bacteria</taxon>
        <taxon>Pseudomonadati</taxon>
        <taxon>Pseudomonadota</taxon>
        <taxon>Gammaproteobacteria</taxon>
        <taxon>Candidatus Kentrum</taxon>
    </lineage>
</organism>
<proteinExistence type="predicted"/>
<reference evidence="2" key="1">
    <citation type="submission" date="2019-02" db="EMBL/GenBank/DDBJ databases">
        <authorList>
            <person name="Gruber-Vodicka R. H."/>
            <person name="Seah K. B. B."/>
        </authorList>
    </citation>
    <scope>NUCLEOTIDE SEQUENCE</scope>
    <source>
        <strain evidence="3">BECK_BY19</strain>
        <strain evidence="2">BECK_BY8</strain>
    </source>
</reference>
<feature type="region of interest" description="Disordered" evidence="1">
    <location>
        <begin position="1"/>
        <end position="33"/>
    </location>
</feature>